<dbReference type="InterPro" id="IPR000683">
    <property type="entry name" value="Gfo/Idh/MocA-like_OxRdtase_N"/>
</dbReference>
<dbReference type="Pfam" id="PF01408">
    <property type="entry name" value="GFO_IDH_MocA"/>
    <property type="match status" value="1"/>
</dbReference>
<evidence type="ECO:0008006" key="4">
    <source>
        <dbReference type="Google" id="ProtNLM"/>
    </source>
</evidence>
<reference evidence="3" key="1">
    <citation type="submission" date="2018-05" db="EMBL/GenBank/DDBJ databases">
        <authorList>
            <person name="Lanie J.A."/>
            <person name="Ng W.-L."/>
            <person name="Kazmierczak K.M."/>
            <person name="Andrzejewski T.M."/>
            <person name="Davidsen T.M."/>
            <person name="Wayne K.J."/>
            <person name="Tettelin H."/>
            <person name="Glass J.I."/>
            <person name="Rusch D."/>
            <person name="Podicherti R."/>
            <person name="Tsui H.-C.T."/>
            <person name="Winkler M.E."/>
        </authorList>
    </citation>
    <scope>NUCLEOTIDE SEQUENCE</scope>
</reference>
<dbReference type="InterPro" id="IPR036291">
    <property type="entry name" value="NAD(P)-bd_dom_sf"/>
</dbReference>
<organism evidence="3">
    <name type="scientific">marine metagenome</name>
    <dbReference type="NCBI Taxonomy" id="408172"/>
    <lineage>
        <taxon>unclassified sequences</taxon>
        <taxon>metagenomes</taxon>
        <taxon>ecological metagenomes</taxon>
    </lineage>
</organism>
<dbReference type="AlphaFoldDB" id="A0A382KLQ9"/>
<dbReference type="EMBL" id="UINC01081357">
    <property type="protein sequence ID" value="SVC25126.1"/>
    <property type="molecule type" value="Genomic_DNA"/>
</dbReference>
<accession>A0A382KLQ9</accession>
<dbReference type="PANTHER" id="PTHR43377:SF1">
    <property type="entry name" value="BILIVERDIN REDUCTASE A"/>
    <property type="match status" value="1"/>
</dbReference>
<dbReference type="SUPFAM" id="SSF51735">
    <property type="entry name" value="NAD(P)-binding Rossmann-fold domains"/>
    <property type="match status" value="1"/>
</dbReference>
<feature type="domain" description="GFO/IDH/MocA-like oxidoreductase" evidence="2">
    <location>
        <begin position="132"/>
        <end position="267"/>
    </location>
</feature>
<gene>
    <name evidence="3" type="ORF">METZ01_LOCUS277980</name>
</gene>
<dbReference type="InterPro" id="IPR055170">
    <property type="entry name" value="GFO_IDH_MocA-like_dom"/>
</dbReference>
<dbReference type="Pfam" id="PF22725">
    <property type="entry name" value="GFO_IDH_MocA_C3"/>
    <property type="match status" value="1"/>
</dbReference>
<evidence type="ECO:0000259" key="2">
    <source>
        <dbReference type="Pfam" id="PF22725"/>
    </source>
</evidence>
<proteinExistence type="predicted"/>
<sequence>MEIARIAVVGAGWWACEFHIPHVLENPNAELVCVSRLGKEELEKIRESFGIPHITENHQEVYSCNPDGVIVASPHVLHYEHASFALEHGCHVLVEKPMVTKTEHAKVLSRLVEQSGKVLMTPYGLNHTHYMEQAADHVRDGSIGKIRHIVLHMSSALMDLFGGEPMLETKNHMFRPFSSTWADPQRAGGYGWGQMSHALAALFFVTDLEPLDVYAVTGRSPTDVDYFDAAAIRFTQGATGSVSGSAGLPKQSAPQMDLKLYGSEGMLLLDVEEGRERLHVQRFDKTDSNLKMERGVGFGSYSTQEPVNRFIELCRGRQARNCGDHVVGSKTIRVLEAMYQSASTGETIKCT</sequence>
<dbReference type="SUPFAM" id="SSF55347">
    <property type="entry name" value="Glyceraldehyde-3-phosphate dehydrogenase-like, C-terminal domain"/>
    <property type="match status" value="1"/>
</dbReference>
<evidence type="ECO:0000259" key="1">
    <source>
        <dbReference type="Pfam" id="PF01408"/>
    </source>
</evidence>
<evidence type="ECO:0000313" key="3">
    <source>
        <dbReference type="EMBL" id="SVC25126.1"/>
    </source>
</evidence>
<feature type="domain" description="Gfo/Idh/MocA-like oxidoreductase N-terminal" evidence="1">
    <location>
        <begin position="5"/>
        <end position="121"/>
    </location>
</feature>
<dbReference type="InterPro" id="IPR051450">
    <property type="entry name" value="Gfo/Idh/MocA_Oxidoreductases"/>
</dbReference>
<protein>
    <recommendedName>
        <fullName evidence="4">Gfo/Idh/MocA-like oxidoreductase N-terminal domain-containing protein</fullName>
    </recommendedName>
</protein>
<dbReference type="Gene3D" id="3.30.360.10">
    <property type="entry name" value="Dihydrodipicolinate Reductase, domain 2"/>
    <property type="match status" value="1"/>
</dbReference>
<dbReference type="GO" id="GO:0000166">
    <property type="term" value="F:nucleotide binding"/>
    <property type="evidence" value="ECO:0007669"/>
    <property type="project" value="InterPro"/>
</dbReference>
<name>A0A382KLQ9_9ZZZZ</name>
<dbReference type="PANTHER" id="PTHR43377">
    <property type="entry name" value="BILIVERDIN REDUCTASE A"/>
    <property type="match status" value="1"/>
</dbReference>
<dbReference type="Gene3D" id="3.40.50.720">
    <property type="entry name" value="NAD(P)-binding Rossmann-like Domain"/>
    <property type="match status" value="1"/>
</dbReference>